<protein>
    <submittedName>
        <fullName evidence="4">Rod-binding protein</fullName>
    </submittedName>
</protein>
<keyword evidence="2" id="KW-0378">Hydrolase</keyword>
<comment type="caution">
    <text evidence="4">The sequence shown here is derived from an EMBL/GenBank/DDBJ whole genome shotgun (WGS) entry which is preliminary data.</text>
</comment>
<keyword evidence="1" id="KW-1005">Bacterial flagellum biogenesis</keyword>
<name>A0ABW3HDD6_9GAMM</name>
<feature type="domain" description="Flagellar protein FlgJ N-terminal" evidence="3">
    <location>
        <begin position="46"/>
        <end position="93"/>
    </location>
</feature>
<keyword evidence="5" id="KW-1185">Reference proteome</keyword>
<dbReference type="PANTHER" id="PTHR33308:SF9">
    <property type="entry name" value="PEPTIDOGLYCAN HYDROLASE FLGJ"/>
    <property type="match status" value="1"/>
</dbReference>
<dbReference type="InterPro" id="IPR051056">
    <property type="entry name" value="Glycosyl_Hydrolase_73"/>
</dbReference>
<dbReference type="RefSeq" id="WP_340674592.1">
    <property type="nucleotide sequence ID" value="NZ_JBHTIT010000001.1"/>
</dbReference>
<dbReference type="EMBL" id="JBHTIT010000001">
    <property type="protein sequence ID" value="MFD0949475.1"/>
    <property type="molecule type" value="Genomic_DNA"/>
</dbReference>
<evidence type="ECO:0000313" key="4">
    <source>
        <dbReference type="EMBL" id="MFD0949475.1"/>
    </source>
</evidence>
<dbReference type="InterPro" id="IPR019301">
    <property type="entry name" value="Flagellar_prot_FlgJ_N"/>
</dbReference>
<gene>
    <name evidence="4" type="ORF">ACFQ0F_03565</name>
</gene>
<dbReference type="PANTHER" id="PTHR33308">
    <property type="entry name" value="PEPTIDOGLYCAN HYDROLASE FLGJ"/>
    <property type="match status" value="1"/>
</dbReference>
<dbReference type="PRINTS" id="PR01002">
    <property type="entry name" value="FLGFLGJ"/>
</dbReference>
<proteinExistence type="predicted"/>
<evidence type="ECO:0000256" key="1">
    <source>
        <dbReference type="ARBA" id="ARBA00022795"/>
    </source>
</evidence>
<dbReference type="Pfam" id="PF10135">
    <property type="entry name" value="Rod-binding"/>
    <property type="match status" value="1"/>
</dbReference>
<reference evidence="5" key="1">
    <citation type="journal article" date="2019" name="Int. J. Syst. Evol. Microbiol.">
        <title>The Global Catalogue of Microorganisms (GCM) 10K type strain sequencing project: providing services to taxonomists for standard genome sequencing and annotation.</title>
        <authorList>
            <consortium name="The Broad Institute Genomics Platform"/>
            <consortium name="The Broad Institute Genome Sequencing Center for Infectious Disease"/>
            <person name="Wu L."/>
            <person name="Ma J."/>
        </authorList>
    </citation>
    <scope>NUCLEOTIDE SEQUENCE [LARGE SCALE GENOMIC DNA]</scope>
    <source>
        <strain evidence="5">CCUG 63419</strain>
    </source>
</reference>
<evidence type="ECO:0000259" key="3">
    <source>
        <dbReference type="Pfam" id="PF10135"/>
    </source>
</evidence>
<sequence>MTGPVSNYHGYSDLAALKKEAAESPQDAIMPVARQFESVFLQMMLKSMRETVGEGGLFDNESMKTYQGMFDNQLALSLSQQGGIGLADSIAKQLAPEGSALQGRLHSQSAQAAAAVKAPRDES</sequence>
<evidence type="ECO:0000256" key="2">
    <source>
        <dbReference type="ARBA" id="ARBA00022801"/>
    </source>
</evidence>
<accession>A0ABW3HDD6</accession>
<evidence type="ECO:0000313" key="5">
    <source>
        <dbReference type="Proteomes" id="UP001597044"/>
    </source>
</evidence>
<dbReference type="Proteomes" id="UP001597044">
    <property type="component" value="Unassembled WGS sequence"/>
</dbReference>
<organism evidence="4 5">
    <name type="scientific">Paraperlucidibaca wandonensis</name>
    <dbReference type="NCBI Taxonomy" id="1268273"/>
    <lineage>
        <taxon>Bacteria</taxon>
        <taxon>Pseudomonadati</taxon>
        <taxon>Pseudomonadota</taxon>
        <taxon>Gammaproteobacteria</taxon>
        <taxon>Moraxellales</taxon>
        <taxon>Moraxellaceae</taxon>
        <taxon>Paraperlucidibaca</taxon>
    </lineage>
</organism>